<proteinExistence type="predicted"/>
<evidence type="ECO:0000259" key="8">
    <source>
        <dbReference type="PROSITE" id="PS50893"/>
    </source>
</evidence>
<feature type="transmembrane region" description="Helical" evidence="7">
    <location>
        <begin position="261"/>
        <end position="281"/>
    </location>
</feature>
<dbReference type="Pfam" id="PF00005">
    <property type="entry name" value="ABC_tran"/>
    <property type="match status" value="1"/>
</dbReference>
<dbReference type="Gene3D" id="3.40.50.300">
    <property type="entry name" value="P-loop containing nucleotide triphosphate hydrolases"/>
    <property type="match status" value="1"/>
</dbReference>
<feature type="domain" description="ABC transporter" evidence="8">
    <location>
        <begin position="351"/>
        <end position="559"/>
    </location>
</feature>
<organism evidence="10 11">
    <name type="scientific">Spirosoma montaniterrae</name>
    <dbReference type="NCBI Taxonomy" id="1178516"/>
    <lineage>
        <taxon>Bacteria</taxon>
        <taxon>Pseudomonadati</taxon>
        <taxon>Bacteroidota</taxon>
        <taxon>Cytophagia</taxon>
        <taxon>Cytophagales</taxon>
        <taxon>Cytophagaceae</taxon>
        <taxon>Spirosoma</taxon>
    </lineage>
</organism>
<feature type="transmembrane region" description="Helical" evidence="7">
    <location>
        <begin position="287"/>
        <end position="307"/>
    </location>
</feature>
<gene>
    <name evidence="10" type="ORF">AWR27_04375</name>
</gene>
<protein>
    <recommendedName>
        <fullName evidence="12">ABC transporter</fullName>
    </recommendedName>
</protein>
<feature type="transmembrane region" description="Helical" evidence="7">
    <location>
        <begin position="64"/>
        <end position="84"/>
    </location>
</feature>
<evidence type="ECO:0000256" key="6">
    <source>
        <dbReference type="ARBA" id="ARBA00023136"/>
    </source>
</evidence>
<accession>A0A1P9WTD7</accession>
<evidence type="ECO:0000256" key="2">
    <source>
        <dbReference type="ARBA" id="ARBA00022692"/>
    </source>
</evidence>
<dbReference type="EMBL" id="CP014263">
    <property type="protein sequence ID" value="AQG78637.1"/>
    <property type="molecule type" value="Genomic_DNA"/>
</dbReference>
<dbReference type="GO" id="GO:0005886">
    <property type="term" value="C:plasma membrane"/>
    <property type="evidence" value="ECO:0007669"/>
    <property type="project" value="UniProtKB-SubCell"/>
</dbReference>
<dbReference type="SUPFAM" id="SSF90123">
    <property type="entry name" value="ABC transporter transmembrane region"/>
    <property type="match status" value="1"/>
</dbReference>
<evidence type="ECO:0000256" key="4">
    <source>
        <dbReference type="ARBA" id="ARBA00022840"/>
    </source>
</evidence>
<evidence type="ECO:0000259" key="9">
    <source>
        <dbReference type="PROSITE" id="PS50929"/>
    </source>
</evidence>
<feature type="transmembrane region" description="Helical" evidence="7">
    <location>
        <begin position="151"/>
        <end position="170"/>
    </location>
</feature>
<dbReference type="InterPro" id="IPR039421">
    <property type="entry name" value="Type_1_exporter"/>
</dbReference>
<dbReference type="GO" id="GO:0005524">
    <property type="term" value="F:ATP binding"/>
    <property type="evidence" value="ECO:0007669"/>
    <property type="project" value="UniProtKB-KW"/>
</dbReference>
<dbReference type="SMART" id="SM00382">
    <property type="entry name" value="AAA"/>
    <property type="match status" value="1"/>
</dbReference>
<keyword evidence="2 7" id="KW-0812">Transmembrane</keyword>
<dbReference type="InterPro" id="IPR036640">
    <property type="entry name" value="ABC1_TM_sf"/>
</dbReference>
<evidence type="ECO:0000256" key="1">
    <source>
        <dbReference type="ARBA" id="ARBA00004651"/>
    </source>
</evidence>
<evidence type="ECO:0000256" key="7">
    <source>
        <dbReference type="SAM" id="Phobius"/>
    </source>
</evidence>
<name>A0A1P9WTD7_9BACT</name>
<evidence type="ECO:0000256" key="5">
    <source>
        <dbReference type="ARBA" id="ARBA00022989"/>
    </source>
</evidence>
<dbReference type="PANTHER" id="PTHR43394:SF1">
    <property type="entry name" value="ATP-BINDING CASSETTE SUB-FAMILY B MEMBER 10, MITOCHONDRIAL"/>
    <property type="match status" value="1"/>
</dbReference>
<dbReference type="KEGG" id="smon:AWR27_04375"/>
<keyword evidence="5 7" id="KW-1133">Transmembrane helix</keyword>
<dbReference type="AlphaFoldDB" id="A0A1P9WTD7"/>
<dbReference type="OrthoDB" id="979608at2"/>
<dbReference type="PROSITE" id="PS50893">
    <property type="entry name" value="ABC_TRANSPORTER_2"/>
    <property type="match status" value="1"/>
</dbReference>
<reference evidence="10 11" key="1">
    <citation type="submission" date="2016-01" db="EMBL/GenBank/DDBJ databases">
        <authorList>
            <person name="Oliw E.H."/>
        </authorList>
    </citation>
    <scope>NUCLEOTIDE SEQUENCE [LARGE SCALE GENOMIC DNA]</scope>
    <source>
        <strain evidence="10 11">DY10</strain>
    </source>
</reference>
<keyword evidence="6 7" id="KW-0472">Membrane</keyword>
<feature type="domain" description="ABC transmembrane type-1" evidence="9">
    <location>
        <begin position="21"/>
        <end position="319"/>
    </location>
</feature>
<keyword evidence="3" id="KW-0547">Nucleotide-binding</keyword>
<keyword evidence="11" id="KW-1185">Reference proteome</keyword>
<dbReference type="GO" id="GO:0015421">
    <property type="term" value="F:ABC-type oligopeptide transporter activity"/>
    <property type="evidence" value="ECO:0007669"/>
    <property type="project" value="TreeGrafter"/>
</dbReference>
<dbReference type="STRING" id="1178516.AWR27_04375"/>
<evidence type="ECO:0000313" key="10">
    <source>
        <dbReference type="EMBL" id="AQG78637.1"/>
    </source>
</evidence>
<dbReference type="InterPro" id="IPR003439">
    <property type="entry name" value="ABC_transporter-like_ATP-bd"/>
</dbReference>
<dbReference type="Gene3D" id="1.20.1560.10">
    <property type="entry name" value="ABC transporter type 1, transmembrane domain"/>
    <property type="match status" value="1"/>
</dbReference>
<keyword evidence="4" id="KW-0067">ATP-binding</keyword>
<evidence type="ECO:0008006" key="12">
    <source>
        <dbReference type="Google" id="ProtNLM"/>
    </source>
</evidence>
<dbReference type="GO" id="GO:0016887">
    <property type="term" value="F:ATP hydrolysis activity"/>
    <property type="evidence" value="ECO:0007669"/>
    <property type="project" value="InterPro"/>
</dbReference>
<evidence type="ECO:0000256" key="3">
    <source>
        <dbReference type="ARBA" id="ARBA00022741"/>
    </source>
</evidence>
<dbReference type="PROSITE" id="PS50929">
    <property type="entry name" value="ABC_TM1F"/>
    <property type="match status" value="1"/>
</dbReference>
<comment type="subcellular location">
    <subcellularLocation>
        <location evidence="1">Cell membrane</location>
        <topology evidence="1">Multi-pass membrane protein</topology>
    </subcellularLocation>
</comment>
<evidence type="ECO:0000313" key="11">
    <source>
        <dbReference type="Proteomes" id="UP000187941"/>
    </source>
</evidence>
<dbReference type="PANTHER" id="PTHR43394">
    <property type="entry name" value="ATP-DEPENDENT PERMEASE MDL1, MITOCHONDRIAL"/>
    <property type="match status" value="1"/>
</dbReference>
<dbReference type="InterPro" id="IPR011527">
    <property type="entry name" value="ABC1_TM_dom"/>
</dbReference>
<dbReference type="Proteomes" id="UP000187941">
    <property type="component" value="Chromosome"/>
</dbReference>
<dbReference type="SUPFAM" id="SSF52540">
    <property type="entry name" value="P-loop containing nucleoside triphosphate hydrolases"/>
    <property type="match status" value="1"/>
</dbReference>
<dbReference type="InterPro" id="IPR003593">
    <property type="entry name" value="AAA+_ATPase"/>
</dbReference>
<dbReference type="Pfam" id="PF00664">
    <property type="entry name" value="ABC_membrane"/>
    <property type="match status" value="1"/>
</dbReference>
<sequence>MATQHQLLYPFLRQRWRLVGLSVGIGLLNSAVTLLLPLSLGRFYEQFFGGVSNRGQALNTLGMSWLSGQAWSTFFGMFAALIVLRGLLGYANYRLTGTLGEYFVQEMRERVFAHQLALPTATHRQKPIGKYLLRYSSDFGSLRRYLTKGGIGFMQDVLFLTLAGLVLLWLNAPLTGILVFSMLPFLGLLRWINNRLETHTIQRRDLRSGYVAHVATRLAALETIKVFNRESVENEQFAKRSANLTRANRDALDWRSALEGVLPVAVYALIFAVLLGVHALLPNGVSRQTGGILITFILLVLSLRPVFRRLLRVGSVWRTGRLSLNKLADFFAQPAEDTDHRPALQVTKGVVVFDAVSFAYVSGKSVLNDLSLSASAGTITQMPGGPGTGKTTAFNLLLGLYTPSGGNIRIDGQVVSEHSVASVRKHVTLASADVPLLGRTVFEAISYSRKADKRPRAEKLLNELQAITNLPGRLHLDDLIGEQGRNLSEGQRSVLRLTRALLTRKPILLLDEPFAGLTDDGARQLIDWLDQRADNLTILLASNREIGTEPLLPCTHTLISTLL</sequence>
<dbReference type="RefSeq" id="WP_077130077.1">
    <property type="nucleotide sequence ID" value="NZ_CP014263.1"/>
</dbReference>
<dbReference type="CDD" id="cd07346">
    <property type="entry name" value="ABC_6TM_exporters"/>
    <property type="match status" value="1"/>
</dbReference>
<feature type="transmembrane region" description="Helical" evidence="7">
    <location>
        <begin position="21"/>
        <end position="44"/>
    </location>
</feature>
<dbReference type="InterPro" id="IPR027417">
    <property type="entry name" value="P-loop_NTPase"/>
</dbReference>